<dbReference type="SUPFAM" id="SSF52540">
    <property type="entry name" value="P-loop containing nucleoside triphosphate hydrolases"/>
    <property type="match status" value="1"/>
</dbReference>
<comment type="caution">
    <text evidence="1">The sequence shown here is derived from an EMBL/GenBank/DDBJ whole genome shotgun (WGS) entry which is preliminary data.</text>
</comment>
<keyword evidence="2" id="KW-1185">Reference proteome</keyword>
<reference evidence="1" key="1">
    <citation type="submission" date="2020-08" db="EMBL/GenBank/DDBJ databases">
        <title>Multicomponent nature underlies the extraordinary mechanical properties of spider dragline silk.</title>
        <authorList>
            <person name="Kono N."/>
            <person name="Nakamura H."/>
            <person name="Mori M."/>
            <person name="Yoshida Y."/>
            <person name="Ohtoshi R."/>
            <person name="Malay A.D."/>
            <person name="Moran D.A.P."/>
            <person name="Tomita M."/>
            <person name="Numata K."/>
            <person name="Arakawa K."/>
        </authorList>
    </citation>
    <scope>NUCLEOTIDE SEQUENCE</scope>
</reference>
<protein>
    <submittedName>
        <fullName evidence="1">Uncharacterized protein</fullName>
    </submittedName>
</protein>
<proteinExistence type="predicted"/>
<sequence length="218" mass="25046">MEFPTIQHPSSMLISGPSNSGKTYFVKKLLDYEMFKPTPSKIIWCYGAYQTLFDEISNVEFIDGLPSDLSQISNALIIIDDLMSELGGDKKLSNLFTKGSHHKNISVIFIVQNLFYKGAEFRTISLNASYMCCFKNVRDKMQMASLAKQMYPSQTKYFQESFKDATSVAYGYLFIDLRPETDEKLRLRTGLFQKMRISSINPDNSKLVHFQIKKKSNF</sequence>
<dbReference type="EMBL" id="BMAU01021183">
    <property type="protein sequence ID" value="GFX95129.1"/>
    <property type="molecule type" value="Genomic_DNA"/>
</dbReference>
<evidence type="ECO:0000313" key="2">
    <source>
        <dbReference type="Proteomes" id="UP000887159"/>
    </source>
</evidence>
<name>A0A8X6V6P4_TRICX</name>
<dbReference type="Proteomes" id="UP000887159">
    <property type="component" value="Unassembled WGS sequence"/>
</dbReference>
<dbReference type="InterPro" id="IPR027417">
    <property type="entry name" value="P-loop_NTPase"/>
</dbReference>
<accession>A0A8X6V6P4</accession>
<evidence type="ECO:0000313" key="1">
    <source>
        <dbReference type="EMBL" id="GFX95129.1"/>
    </source>
</evidence>
<gene>
    <name evidence="1" type="primary">AVEN_149572_1</name>
    <name evidence="1" type="ORF">TNCV_3605881</name>
</gene>
<organism evidence="1 2">
    <name type="scientific">Trichonephila clavipes</name>
    <name type="common">Golden silk orbweaver</name>
    <name type="synonym">Nephila clavipes</name>
    <dbReference type="NCBI Taxonomy" id="2585209"/>
    <lineage>
        <taxon>Eukaryota</taxon>
        <taxon>Metazoa</taxon>
        <taxon>Ecdysozoa</taxon>
        <taxon>Arthropoda</taxon>
        <taxon>Chelicerata</taxon>
        <taxon>Arachnida</taxon>
        <taxon>Araneae</taxon>
        <taxon>Araneomorphae</taxon>
        <taxon>Entelegynae</taxon>
        <taxon>Araneoidea</taxon>
        <taxon>Nephilidae</taxon>
        <taxon>Trichonephila</taxon>
    </lineage>
</organism>
<dbReference type="AlphaFoldDB" id="A0A8X6V6P4"/>